<name>A0AAD4ZFJ2_PRUDU</name>
<comment type="caution">
    <text evidence="1">The sequence shown here is derived from an EMBL/GenBank/DDBJ whole genome shotgun (WGS) entry which is preliminary data.</text>
</comment>
<accession>A0AAD4ZFJ2</accession>
<keyword evidence="2" id="KW-1185">Reference proteome</keyword>
<sequence>MASRPCACSSAQAHASLAPALTIQPMPMQRTRPFLLRISARGPRHLVRPIGTAACLPNASPHHTHGPAPPFHCSVPRASMPSFRAQRMLTPSSYYSRFRMLGKSLASPLLTHDCATRFCFSTPDVINAAPNIRLPNVSQNLNRRAYSPSFSPKKWVLHSTAEIENTALTDEERKTWEACQEAISAFSITIEEGDKILGKAFGLVHSPYWGEIRKKEVPTIEIVKEKLDYLRSLSLSDNDLCLGEGMGYKREISP</sequence>
<protein>
    <submittedName>
        <fullName evidence="1">Uncharacterized protein</fullName>
    </submittedName>
</protein>
<dbReference type="AlphaFoldDB" id="A0AAD4ZFJ2"/>
<gene>
    <name evidence="1" type="ORF">L3X38_011881</name>
</gene>
<dbReference type="Proteomes" id="UP001054821">
    <property type="component" value="Chromosome 2"/>
</dbReference>
<evidence type="ECO:0000313" key="1">
    <source>
        <dbReference type="EMBL" id="KAI5344004.1"/>
    </source>
</evidence>
<dbReference type="EMBL" id="JAJFAZ020000002">
    <property type="protein sequence ID" value="KAI5344004.1"/>
    <property type="molecule type" value="Genomic_DNA"/>
</dbReference>
<reference evidence="1 2" key="1">
    <citation type="journal article" date="2022" name="G3 (Bethesda)">
        <title>Whole-genome sequence and methylome profiling of the almond [Prunus dulcis (Mill.) D.A. Webb] cultivar 'Nonpareil'.</title>
        <authorList>
            <person name="D'Amico-Willman K.M."/>
            <person name="Ouma W.Z."/>
            <person name="Meulia T."/>
            <person name="Sideli G.M."/>
            <person name="Gradziel T.M."/>
            <person name="Fresnedo-Ramirez J."/>
        </authorList>
    </citation>
    <scope>NUCLEOTIDE SEQUENCE [LARGE SCALE GENOMIC DNA]</scope>
    <source>
        <strain evidence="1">Clone GOH B32 T37-40</strain>
    </source>
</reference>
<organism evidence="1 2">
    <name type="scientific">Prunus dulcis</name>
    <name type="common">Almond</name>
    <name type="synonym">Amygdalus dulcis</name>
    <dbReference type="NCBI Taxonomy" id="3755"/>
    <lineage>
        <taxon>Eukaryota</taxon>
        <taxon>Viridiplantae</taxon>
        <taxon>Streptophyta</taxon>
        <taxon>Embryophyta</taxon>
        <taxon>Tracheophyta</taxon>
        <taxon>Spermatophyta</taxon>
        <taxon>Magnoliopsida</taxon>
        <taxon>eudicotyledons</taxon>
        <taxon>Gunneridae</taxon>
        <taxon>Pentapetalae</taxon>
        <taxon>rosids</taxon>
        <taxon>fabids</taxon>
        <taxon>Rosales</taxon>
        <taxon>Rosaceae</taxon>
        <taxon>Amygdaloideae</taxon>
        <taxon>Amygdaleae</taxon>
        <taxon>Prunus</taxon>
    </lineage>
</organism>
<evidence type="ECO:0000313" key="2">
    <source>
        <dbReference type="Proteomes" id="UP001054821"/>
    </source>
</evidence>
<proteinExistence type="predicted"/>